<dbReference type="SUPFAM" id="SSF81383">
    <property type="entry name" value="F-box domain"/>
    <property type="match status" value="1"/>
</dbReference>
<dbReference type="Pfam" id="PF08387">
    <property type="entry name" value="FBD"/>
    <property type="match status" value="1"/>
</dbReference>
<evidence type="ECO:0000313" key="3">
    <source>
        <dbReference type="Proteomes" id="UP000316621"/>
    </source>
</evidence>
<dbReference type="PANTHER" id="PTHR31900:SF30">
    <property type="entry name" value="SUPERFAMILY PROTEIN, PUTATIVE-RELATED"/>
    <property type="match status" value="1"/>
</dbReference>
<dbReference type="Proteomes" id="UP000316621">
    <property type="component" value="Chromosome 2"/>
</dbReference>
<dbReference type="InterPro" id="IPR050232">
    <property type="entry name" value="FBL13/AtMIF1-like"/>
</dbReference>
<evidence type="ECO:0000313" key="2">
    <source>
        <dbReference type="EMBL" id="RZC50173.1"/>
    </source>
</evidence>
<protein>
    <recommendedName>
        <fullName evidence="1">F-box domain-containing protein</fullName>
    </recommendedName>
</protein>
<dbReference type="PROSITE" id="PS50181">
    <property type="entry name" value="FBOX"/>
    <property type="match status" value="1"/>
</dbReference>
<dbReference type="SUPFAM" id="SSF52047">
    <property type="entry name" value="RNI-like"/>
    <property type="match status" value="1"/>
</dbReference>
<accession>A0A4Y7IMQ3</accession>
<dbReference type="Gramene" id="RZC50173">
    <property type="protein sequence ID" value="RZC50173"/>
    <property type="gene ID" value="C5167_018592"/>
</dbReference>
<dbReference type="OMA" id="TDCCIAN"/>
<dbReference type="SMART" id="SM00256">
    <property type="entry name" value="FBOX"/>
    <property type="match status" value="1"/>
</dbReference>
<dbReference type="InterPro" id="IPR032675">
    <property type="entry name" value="LRR_dom_sf"/>
</dbReference>
<dbReference type="InterPro" id="IPR001810">
    <property type="entry name" value="F-box_dom"/>
</dbReference>
<dbReference type="Gene3D" id="1.20.1280.50">
    <property type="match status" value="1"/>
</dbReference>
<sequence length="489" mass="56137">MSIILTNVSVTWQFWNREPSSSGGKCIAGAISLDLSKLFFEIMVLINQDPGESQGKDRISELPDSLINLILSFLPTKCVISTSVLSKRWRYIWTSVPVLELEFPRTPELKEYTTREAERVRELYSSQHQRFMNFVDNKLSLHHETRDIKKFYLDCQCSPDIGFFPSSGTFASLVTLEVDTLSPVYLPDAINFPTLKICWLRNADLYMHSTDLTRQFFSNLPVLEELELTDCQWNWFISEQLSISAPALKYLSITGPNDDQCYNEDFPSYEFIFNIFAPNLQSLRYTDIPADDYILHRSESLVDAEIDFKRFGVPLPQGEDLVATEVLEKLSNVKLLKISGETFEALAFLNHLLTNWPMFHNLVHLEFISEVSFNNKNKTMLNFLRISPNLETIVIASGFLGDLSSTDCGWTPGMVPQCMLLHLKLVKLLEFAGFLEELNTVKSFLKNARVLRRMIIKFFSNLSAVQQNKIMKQLIKIPRGRSNCIMEVL</sequence>
<dbReference type="InterPro" id="IPR053781">
    <property type="entry name" value="F-box_AtFBL13-like"/>
</dbReference>
<dbReference type="AlphaFoldDB" id="A0A4Y7IMQ3"/>
<keyword evidence="3" id="KW-1185">Reference proteome</keyword>
<dbReference type="Pfam" id="PF00646">
    <property type="entry name" value="F-box"/>
    <property type="match status" value="1"/>
</dbReference>
<evidence type="ECO:0000259" key="1">
    <source>
        <dbReference type="PROSITE" id="PS50181"/>
    </source>
</evidence>
<dbReference type="InterPro" id="IPR036047">
    <property type="entry name" value="F-box-like_dom_sf"/>
</dbReference>
<reference evidence="2 3" key="1">
    <citation type="journal article" date="2018" name="Science">
        <title>The opium poppy genome and morphinan production.</title>
        <authorList>
            <person name="Guo L."/>
            <person name="Winzer T."/>
            <person name="Yang X."/>
            <person name="Li Y."/>
            <person name="Ning Z."/>
            <person name="He Z."/>
            <person name="Teodor R."/>
            <person name="Lu Y."/>
            <person name="Bowser T.A."/>
            <person name="Graham I.A."/>
            <person name="Ye K."/>
        </authorList>
    </citation>
    <scope>NUCLEOTIDE SEQUENCE [LARGE SCALE GENOMIC DNA]</scope>
    <source>
        <strain evidence="3">cv. HN1</strain>
        <tissue evidence="2">Leaves</tissue>
    </source>
</reference>
<organism evidence="2 3">
    <name type="scientific">Papaver somniferum</name>
    <name type="common">Opium poppy</name>
    <dbReference type="NCBI Taxonomy" id="3469"/>
    <lineage>
        <taxon>Eukaryota</taxon>
        <taxon>Viridiplantae</taxon>
        <taxon>Streptophyta</taxon>
        <taxon>Embryophyta</taxon>
        <taxon>Tracheophyta</taxon>
        <taxon>Spermatophyta</taxon>
        <taxon>Magnoliopsida</taxon>
        <taxon>Ranunculales</taxon>
        <taxon>Papaveraceae</taxon>
        <taxon>Papaveroideae</taxon>
        <taxon>Papaver</taxon>
    </lineage>
</organism>
<feature type="domain" description="F-box" evidence="1">
    <location>
        <begin position="56"/>
        <end position="106"/>
    </location>
</feature>
<dbReference type="PANTHER" id="PTHR31900">
    <property type="entry name" value="F-BOX/RNI SUPERFAMILY PROTEIN-RELATED"/>
    <property type="match status" value="1"/>
</dbReference>
<dbReference type="InterPro" id="IPR006566">
    <property type="entry name" value="FBD"/>
</dbReference>
<gene>
    <name evidence="2" type="ORF">C5167_018592</name>
</gene>
<dbReference type="SMART" id="SM00579">
    <property type="entry name" value="FBD"/>
    <property type="match status" value="1"/>
</dbReference>
<dbReference type="EMBL" id="CM010716">
    <property type="protein sequence ID" value="RZC50173.1"/>
    <property type="molecule type" value="Genomic_DNA"/>
</dbReference>
<dbReference type="CDD" id="cd22160">
    <property type="entry name" value="F-box_AtFBL13-like"/>
    <property type="match status" value="1"/>
</dbReference>
<name>A0A4Y7IMQ3_PAPSO</name>
<proteinExistence type="predicted"/>
<dbReference type="Gene3D" id="3.80.10.10">
    <property type="entry name" value="Ribonuclease Inhibitor"/>
    <property type="match status" value="1"/>
</dbReference>